<evidence type="ECO:0000256" key="2">
    <source>
        <dbReference type="ARBA" id="ARBA00022723"/>
    </source>
</evidence>
<keyword evidence="8" id="KW-1185">Reference proteome</keyword>
<comment type="cofactor">
    <cofactor evidence="1">
        <name>Zn(2+)</name>
        <dbReference type="ChEBI" id="CHEBI:29105"/>
    </cofactor>
</comment>
<dbReference type="PIRSF" id="PIRSF037238">
    <property type="entry name" value="Carboxypeptidase_G2"/>
    <property type="match status" value="1"/>
</dbReference>
<dbReference type="PANTHER" id="PTHR43808">
    <property type="entry name" value="ACETYLORNITHINE DEACETYLASE"/>
    <property type="match status" value="1"/>
</dbReference>
<name>A0A4R3MF56_9BURK</name>
<dbReference type="GO" id="GO:0004180">
    <property type="term" value="F:carboxypeptidase activity"/>
    <property type="evidence" value="ECO:0007669"/>
    <property type="project" value="UniProtKB-KW"/>
</dbReference>
<dbReference type="PANTHER" id="PTHR43808:SF9">
    <property type="entry name" value="BLL0789 PROTEIN"/>
    <property type="match status" value="1"/>
</dbReference>
<comment type="caution">
    <text evidence="7">The sequence shown here is derived from an EMBL/GenBank/DDBJ whole genome shotgun (WGS) entry which is preliminary data.</text>
</comment>
<sequence>MEQQAVREAILEWLQAREQEMFDLLEEVVSIESGSYNKRGVDKVGAVFRAWFETAGIATKAFPLSSHGDCLLAKVPGSAGADAPHVLLLGHMDTVFPDGTLAQRPYRVENGIAYGPGVADMKAGLVMNAFVARAFAEVGGNRAPIHVFFTGDEEIASPASRDLTLKIAKGAATVLNAEPGRPSGNVVVERKGAFFIDFEVDGVAAHAGVAHDKGASAIEALARKIVDLHTLTDKSTGVTANVGTIRGGVSVNTVAPHAKGQLDVRFPKGVDENQLRSRILHIIEGQSLACTCGRVTHEGRFLPLFQTDASRDLMEDYAQAAQELGLSVVGESTGGSADSGFTAAAGAPTLCATGPVGGHAHTPQEYCRLDTIVPRAQTVALTVLARDRL</sequence>
<feature type="domain" description="Peptidase M20 dimerisation" evidence="6">
    <location>
        <begin position="188"/>
        <end position="284"/>
    </location>
</feature>
<gene>
    <name evidence="7" type="ORF">EDC26_102171</name>
</gene>
<evidence type="ECO:0000313" key="7">
    <source>
        <dbReference type="EMBL" id="TCT10215.1"/>
    </source>
</evidence>
<dbReference type="RefSeq" id="WP_132579814.1">
    <property type="nucleotide sequence ID" value="NZ_SMAJ01000002.1"/>
</dbReference>
<dbReference type="Gene3D" id="3.40.630.10">
    <property type="entry name" value="Zn peptidases"/>
    <property type="match status" value="1"/>
</dbReference>
<dbReference type="Gene3D" id="3.30.70.360">
    <property type="match status" value="1"/>
</dbReference>
<dbReference type="SUPFAM" id="SSF55031">
    <property type="entry name" value="Bacterial exopeptidase dimerisation domain"/>
    <property type="match status" value="1"/>
</dbReference>
<accession>A0A4R3MF56</accession>
<dbReference type="OrthoDB" id="9776600at2"/>
<dbReference type="InterPro" id="IPR036264">
    <property type="entry name" value="Bact_exopeptidase_dim_dom"/>
</dbReference>
<keyword evidence="7" id="KW-0121">Carboxypeptidase</keyword>
<organism evidence="7 8">
    <name type="scientific">Paralcaligenes ureilyticus</name>
    <dbReference type="NCBI Taxonomy" id="627131"/>
    <lineage>
        <taxon>Bacteria</taxon>
        <taxon>Pseudomonadati</taxon>
        <taxon>Pseudomonadota</taxon>
        <taxon>Betaproteobacteria</taxon>
        <taxon>Burkholderiales</taxon>
        <taxon>Alcaligenaceae</taxon>
        <taxon>Paralcaligenes</taxon>
    </lineage>
</organism>
<dbReference type="Proteomes" id="UP000295525">
    <property type="component" value="Unassembled WGS sequence"/>
</dbReference>
<dbReference type="InterPro" id="IPR001261">
    <property type="entry name" value="ArgE/DapE_CS"/>
</dbReference>
<dbReference type="GO" id="GO:0046872">
    <property type="term" value="F:metal ion binding"/>
    <property type="evidence" value="ECO:0007669"/>
    <property type="project" value="UniProtKB-KW"/>
</dbReference>
<evidence type="ECO:0000256" key="4">
    <source>
        <dbReference type="ARBA" id="ARBA00022833"/>
    </source>
</evidence>
<dbReference type="Pfam" id="PF07687">
    <property type="entry name" value="M20_dimer"/>
    <property type="match status" value="1"/>
</dbReference>
<dbReference type="SUPFAM" id="SSF53187">
    <property type="entry name" value="Zn-dependent exopeptidases"/>
    <property type="match status" value="1"/>
</dbReference>
<dbReference type="InterPro" id="IPR002933">
    <property type="entry name" value="Peptidase_M20"/>
</dbReference>
<keyword evidence="2" id="KW-0479">Metal-binding</keyword>
<reference evidence="7 8" key="1">
    <citation type="submission" date="2019-03" db="EMBL/GenBank/DDBJ databases">
        <title>Genomic Encyclopedia of Type Strains, Phase IV (KMG-IV): sequencing the most valuable type-strain genomes for metagenomic binning, comparative biology and taxonomic classification.</title>
        <authorList>
            <person name="Goeker M."/>
        </authorList>
    </citation>
    <scope>NUCLEOTIDE SEQUENCE [LARGE SCALE GENOMIC DNA]</scope>
    <source>
        <strain evidence="7 8">DSM 24591</strain>
    </source>
</reference>
<dbReference type="InterPro" id="IPR011650">
    <property type="entry name" value="Peptidase_M20_dimer"/>
</dbReference>
<keyword evidence="7" id="KW-0645">Protease</keyword>
<dbReference type="PROSITE" id="PS00758">
    <property type="entry name" value="ARGE_DAPE_CPG2_1"/>
    <property type="match status" value="1"/>
</dbReference>
<proteinExistence type="predicted"/>
<evidence type="ECO:0000256" key="1">
    <source>
        <dbReference type="ARBA" id="ARBA00001947"/>
    </source>
</evidence>
<evidence type="ECO:0000256" key="3">
    <source>
        <dbReference type="ARBA" id="ARBA00022801"/>
    </source>
</evidence>
<dbReference type="EMBL" id="SMAJ01000002">
    <property type="protein sequence ID" value="TCT10215.1"/>
    <property type="molecule type" value="Genomic_DNA"/>
</dbReference>
<dbReference type="InterPro" id="IPR017150">
    <property type="entry name" value="Pept_M20_glutamate_carboxypep"/>
</dbReference>
<protein>
    <submittedName>
        <fullName evidence="7">Glutamate carboxypeptidase</fullName>
    </submittedName>
</protein>
<keyword evidence="3" id="KW-0378">Hydrolase</keyword>
<dbReference type="AlphaFoldDB" id="A0A4R3MF56"/>
<feature type="active site" description="Proton acceptor" evidence="5">
    <location>
        <position position="153"/>
    </location>
</feature>
<evidence type="ECO:0000313" key="8">
    <source>
        <dbReference type="Proteomes" id="UP000295525"/>
    </source>
</evidence>
<dbReference type="CDD" id="cd03885">
    <property type="entry name" value="M20_CPDG2"/>
    <property type="match status" value="1"/>
</dbReference>
<keyword evidence="4" id="KW-0862">Zinc</keyword>
<evidence type="ECO:0000256" key="5">
    <source>
        <dbReference type="PIRSR" id="PIRSR037238-1"/>
    </source>
</evidence>
<dbReference type="InterPro" id="IPR050072">
    <property type="entry name" value="Peptidase_M20A"/>
</dbReference>
<dbReference type="Pfam" id="PF01546">
    <property type="entry name" value="Peptidase_M20"/>
    <property type="match status" value="1"/>
</dbReference>
<feature type="active site" evidence="5">
    <location>
        <position position="93"/>
    </location>
</feature>
<evidence type="ECO:0000259" key="6">
    <source>
        <dbReference type="Pfam" id="PF07687"/>
    </source>
</evidence>